<dbReference type="OMA" id="IRTQQTM"/>
<keyword evidence="10" id="KW-1185">Reference proteome</keyword>
<feature type="binding site" evidence="5">
    <location>
        <begin position="141"/>
        <end position="142"/>
    </location>
    <ligand>
        <name>substrate</name>
    </ligand>
</feature>
<dbReference type="OrthoDB" id="354304at2759"/>
<dbReference type="SUPFAM" id="SSF53254">
    <property type="entry name" value="Phosphoglycerate mutase-like"/>
    <property type="match status" value="1"/>
</dbReference>
<dbReference type="InterPro" id="IPR013078">
    <property type="entry name" value="His_Pase_superF_clade-1"/>
</dbReference>
<protein>
    <recommendedName>
        <fullName evidence="7">Phosphoglycerate mutase</fullName>
        <ecNumber evidence="7">5.4.2.11</ecNumber>
    </recommendedName>
</protein>
<organism evidence="9 10">
    <name type="scientific">Diacronema lutheri</name>
    <name type="common">Unicellular marine alga</name>
    <name type="synonym">Monochrysis lutheri</name>
    <dbReference type="NCBI Taxonomy" id="2081491"/>
    <lineage>
        <taxon>Eukaryota</taxon>
        <taxon>Haptista</taxon>
        <taxon>Haptophyta</taxon>
        <taxon>Pavlovophyceae</taxon>
        <taxon>Pavlovales</taxon>
        <taxon>Pavlovaceae</taxon>
        <taxon>Diacronema</taxon>
    </lineage>
</organism>
<evidence type="ECO:0000256" key="1">
    <source>
        <dbReference type="ARBA" id="ARBA00006717"/>
    </source>
</evidence>
<comment type="similarity">
    <text evidence="1 7">Belongs to the phosphoglycerate mutase family. BPG-dependent PGAM subfamily.</text>
</comment>
<comment type="catalytic activity">
    <reaction evidence="7">
        <text>(2R)-2-phosphoglycerate = (2R)-3-phosphoglycerate</text>
        <dbReference type="Rhea" id="RHEA:15901"/>
        <dbReference type="ChEBI" id="CHEBI:58272"/>
        <dbReference type="ChEBI" id="CHEBI:58289"/>
        <dbReference type="EC" id="5.4.2.11"/>
    </reaction>
</comment>
<feature type="binding site" evidence="5">
    <location>
        <begin position="49"/>
        <end position="50"/>
    </location>
    <ligand>
        <name>substrate</name>
    </ligand>
</feature>
<name>A0A8J5XX77_DIALT</name>
<evidence type="ECO:0000313" key="10">
    <source>
        <dbReference type="Proteomes" id="UP000751190"/>
    </source>
</evidence>
<gene>
    <name evidence="9" type="ORF">KFE25_008598</name>
</gene>
<sequence length="313" mass="34051">MRWPFAAALLLALASRLVRALATSAPAASGRLILVRHGQSTWNELGLFTGWADPPLTAQGRREAAHAGALLGAYGVRVDTALCSTLRRTSQSLETMLATLNQQPAVVRSWRLNEQHCGALTGWNKRELAIAYGERQVRRWRREPHVRPPPASELLSERVVQLGARIGRLEQRRSCSLTAPSCESMLDACSRYRPLWSHLIAPLVRRGQTVLVVGHGNMLRGAVREIEGLSDEQLMALEIPQATPMMYHFDADMRPVEAFDELAHGGQAIQTDGIHGVLLGDPDAIRGAQELSAAAHTAQNAAPGSVLARAGLL</sequence>
<evidence type="ECO:0000256" key="2">
    <source>
        <dbReference type="ARBA" id="ARBA00023152"/>
    </source>
</evidence>
<feature type="signal peptide" evidence="8">
    <location>
        <begin position="1"/>
        <end position="20"/>
    </location>
</feature>
<reference evidence="9" key="1">
    <citation type="submission" date="2021-05" db="EMBL/GenBank/DDBJ databases">
        <title>The genome of the haptophyte Pavlova lutheri (Diacronema luteri, Pavlovales) - a model for lipid biosynthesis in eukaryotic algae.</title>
        <authorList>
            <person name="Hulatt C.J."/>
            <person name="Posewitz M.C."/>
        </authorList>
    </citation>
    <scope>NUCLEOTIDE SEQUENCE</scope>
    <source>
        <strain evidence="9">NIVA-4/92</strain>
    </source>
</reference>
<dbReference type="InterPro" id="IPR029033">
    <property type="entry name" value="His_PPase_superfam"/>
</dbReference>
<feature type="binding site" evidence="5">
    <location>
        <position position="88"/>
    </location>
    <ligand>
        <name>substrate</name>
    </ligand>
</feature>
<dbReference type="EC" id="5.4.2.11" evidence="7"/>
<feature type="active site" description="Proton donor/acceptor" evidence="4">
    <location>
        <position position="114"/>
    </location>
</feature>
<proteinExistence type="inferred from homology"/>
<dbReference type="AlphaFoldDB" id="A0A8J5XX77"/>
<accession>A0A8J5XX77</accession>
<dbReference type="InterPro" id="IPR001345">
    <property type="entry name" value="PG/BPGM_mutase_AS"/>
</dbReference>
<comment type="caution">
    <text evidence="9">The sequence shown here is derived from an EMBL/GenBank/DDBJ whole genome shotgun (WGS) entry which is preliminary data.</text>
</comment>
<feature type="binding site" evidence="5">
    <location>
        <begin position="216"/>
        <end position="217"/>
    </location>
    <ligand>
        <name>substrate</name>
    </ligand>
</feature>
<dbReference type="Pfam" id="PF00300">
    <property type="entry name" value="His_Phos_1"/>
    <property type="match status" value="2"/>
</dbReference>
<feature type="chain" id="PRO_5035302174" description="Phosphoglycerate mutase" evidence="8">
    <location>
        <begin position="21"/>
        <end position="313"/>
    </location>
</feature>
<dbReference type="GO" id="GO:0006096">
    <property type="term" value="P:glycolytic process"/>
    <property type="evidence" value="ECO:0007669"/>
    <property type="project" value="UniProtKB-KW"/>
</dbReference>
<keyword evidence="8" id="KW-0732">Signal</keyword>
<evidence type="ECO:0000313" key="9">
    <source>
        <dbReference type="EMBL" id="KAG8470177.1"/>
    </source>
</evidence>
<dbReference type="HAMAP" id="MF_01039">
    <property type="entry name" value="PGAM_GpmA"/>
    <property type="match status" value="1"/>
</dbReference>
<dbReference type="PANTHER" id="PTHR11931">
    <property type="entry name" value="PHOSPHOGLYCERATE MUTASE"/>
    <property type="match status" value="1"/>
</dbReference>
<dbReference type="CDD" id="cd07067">
    <property type="entry name" value="HP_PGM_like"/>
    <property type="match status" value="1"/>
</dbReference>
<evidence type="ECO:0000256" key="5">
    <source>
        <dbReference type="PIRSR" id="PIRSR613078-2"/>
    </source>
</evidence>
<dbReference type="EMBL" id="JAGTXO010000001">
    <property type="protein sequence ID" value="KAG8470177.1"/>
    <property type="molecule type" value="Genomic_DNA"/>
</dbReference>
<dbReference type="PROSITE" id="PS00175">
    <property type="entry name" value="PG_MUTASE"/>
    <property type="match status" value="1"/>
</dbReference>
<dbReference type="Proteomes" id="UP000751190">
    <property type="component" value="Unassembled WGS sequence"/>
</dbReference>
<evidence type="ECO:0000256" key="7">
    <source>
        <dbReference type="RuleBase" id="RU004511"/>
    </source>
</evidence>
<dbReference type="Gene3D" id="3.40.50.1240">
    <property type="entry name" value="Phosphoglycerate mutase-like"/>
    <property type="match status" value="1"/>
</dbReference>
<feature type="binding site" evidence="5">
    <location>
        <position position="125"/>
    </location>
    <ligand>
        <name>substrate</name>
    </ligand>
</feature>
<feature type="active site" description="Tele-phosphohistidine intermediate" evidence="4">
    <location>
        <position position="37"/>
    </location>
</feature>
<dbReference type="GO" id="GO:0004619">
    <property type="term" value="F:phosphoglycerate mutase activity"/>
    <property type="evidence" value="ECO:0007669"/>
    <property type="project" value="UniProtKB-EC"/>
</dbReference>
<dbReference type="InterPro" id="IPR005952">
    <property type="entry name" value="Phosphogly_mut1"/>
</dbReference>
<keyword evidence="3 7" id="KW-0413">Isomerase</keyword>
<evidence type="ECO:0000256" key="3">
    <source>
        <dbReference type="ARBA" id="ARBA00023235"/>
    </source>
</evidence>
<evidence type="ECO:0000256" key="8">
    <source>
        <dbReference type="SAM" id="SignalP"/>
    </source>
</evidence>
<dbReference type="NCBIfam" id="TIGR01258">
    <property type="entry name" value="pgm_1"/>
    <property type="match status" value="1"/>
</dbReference>
<evidence type="ECO:0000256" key="6">
    <source>
        <dbReference type="PIRSR" id="PIRSR613078-3"/>
    </source>
</evidence>
<evidence type="ECO:0000256" key="4">
    <source>
        <dbReference type="PIRSR" id="PIRSR613078-1"/>
    </source>
</evidence>
<keyword evidence="2 7" id="KW-0324">Glycolysis</keyword>
<feature type="binding site" evidence="5">
    <location>
        <begin position="36"/>
        <end position="43"/>
    </location>
    <ligand>
        <name>substrate</name>
    </ligand>
</feature>
<feature type="site" description="Transition state stabilizer" evidence="6">
    <location>
        <position position="215"/>
    </location>
</feature>
<dbReference type="SMART" id="SM00855">
    <property type="entry name" value="PGAM"/>
    <property type="match status" value="1"/>
</dbReference>